<name>A0ABQ7NKQ7_BRACM</name>
<keyword evidence="3" id="KW-1185">Reference proteome</keyword>
<dbReference type="Proteomes" id="UP000823674">
    <property type="component" value="Chromosome A02"/>
</dbReference>
<sequence length="197" mass="22847">MGTSQRFSSVPMTDLKGKGILYEEDDDPIQLEEEEDSQFGSSICHRLPIVHDEYSWIIPFWVEIIGIPLHLWTVKNLKNIGKKLGHVDTIELSAGRLLVEADTRKSLVFNKKVQSPRGDEVTIQFKYEKLFKHCSYCGFLSHEATHCPKKMEEQRLQAKEAGVFSRVHLPFEPNTRQSLLADRTERDRYHYDKCHTS</sequence>
<protein>
    <recommendedName>
        <fullName evidence="1">Zinc knuckle CX2CX4HX4C domain-containing protein</fullName>
    </recommendedName>
</protein>
<proteinExistence type="predicted"/>
<organism evidence="2 3">
    <name type="scientific">Brassica rapa subsp. trilocularis</name>
    <dbReference type="NCBI Taxonomy" id="1813537"/>
    <lineage>
        <taxon>Eukaryota</taxon>
        <taxon>Viridiplantae</taxon>
        <taxon>Streptophyta</taxon>
        <taxon>Embryophyta</taxon>
        <taxon>Tracheophyta</taxon>
        <taxon>Spermatophyta</taxon>
        <taxon>Magnoliopsida</taxon>
        <taxon>eudicotyledons</taxon>
        <taxon>Gunneridae</taxon>
        <taxon>Pentapetalae</taxon>
        <taxon>rosids</taxon>
        <taxon>malvids</taxon>
        <taxon>Brassicales</taxon>
        <taxon>Brassicaceae</taxon>
        <taxon>Brassiceae</taxon>
        <taxon>Brassica</taxon>
    </lineage>
</organism>
<evidence type="ECO:0000313" key="3">
    <source>
        <dbReference type="Proteomes" id="UP000823674"/>
    </source>
</evidence>
<dbReference type="EMBL" id="JADBGQ010000002">
    <property type="protein sequence ID" value="KAG5411026.1"/>
    <property type="molecule type" value="Genomic_DNA"/>
</dbReference>
<dbReference type="InterPro" id="IPR025836">
    <property type="entry name" value="Zn_knuckle_CX2CX4HX4C"/>
</dbReference>
<feature type="domain" description="Zinc knuckle CX2CX4HX4C" evidence="1">
    <location>
        <begin position="102"/>
        <end position="149"/>
    </location>
</feature>
<dbReference type="PANTHER" id="PTHR31286:SF162">
    <property type="entry name" value="DUF4283 DOMAIN-CONTAINING PROTEIN-RELATED"/>
    <property type="match status" value="1"/>
</dbReference>
<accession>A0ABQ7NKQ7</accession>
<dbReference type="InterPro" id="IPR040256">
    <property type="entry name" value="At4g02000-like"/>
</dbReference>
<comment type="caution">
    <text evidence="2">The sequence shown here is derived from an EMBL/GenBank/DDBJ whole genome shotgun (WGS) entry which is preliminary data.</text>
</comment>
<reference evidence="2 3" key="1">
    <citation type="submission" date="2021-03" db="EMBL/GenBank/DDBJ databases">
        <authorList>
            <person name="King G.J."/>
            <person name="Bancroft I."/>
            <person name="Baten A."/>
            <person name="Bloomfield J."/>
            <person name="Borpatragohain P."/>
            <person name="He Z."/>
            <person name="Irish N."/>
            <person name="Irwin J."/>
            <person name="Liu K."/>
            <person name="Mauleon R.P."/>
            <person name="Moore J."/>
            <person name="Morris R."/>
            <person name="Ostergaard L."/>
            <person name="Wang B."/>
            <person name="Wells R."/>
        </authorList>
    </citation>
    <scope>NUCLEOTIDE SEQUENCE [LARGE SCALE GENOMIC DNA]</scope>
    <source>
        <strain evidence="2">R-o-18</strain>
        <tissue evidence="2">Leaf</tissue>
    </source>
</reference>
<dbReference type="Pfam" id="PF14392">
    <property type="entry name" value="zf-CCHC_4"/>
    <property type="match status" value="1"/>
</dbReference>
<evidence type="ECO:0000259" key="1">
    <source>
        <dbReference type="Pfam" id="PF14392"/>
    </source>
</evidence>
<gene>
    <name evidence="2" type="primary">A02p039510.1_BraROA</name>
    <name evidence="2" type="ORF">IGI04_007345</name>
</gene>
<evidence type="ECO:0000313" key="2">
    <source>
        <dbReference type="EMBL" id="KAG5411026.1"/>
    </source>
</evidence>
<dbReference type="PANTHER" id="PTHR31286">
    <property type="entry name" value="GLYCINE-RICH CELL WALL STRUCTURAL PROTEIN 1.8-LIKE"/>
    <property type="match status" value="1"/>
</dbReference>